<dbReference type="InterPro" id="IPR012337">
    <property type="entry name" value="RNaseH-like_sf"/>
</dbReference>
<dbReference type="PANTHER" id="PTHR47723:SF24">
    <property type="entry name" value="RNASE H TYPE-1 DOMAIN-CONTAINING PROTEIN"/>
    <property type="match status" value="1"/>
</dbReference>
<accession>A0A9R0IPS4</accession>
<dbReference type="KEGG" id="soe:110791887"/>
<dbReference type="InterPro" id="IPR002156">
    <property type="entry name" value="RNaseH_domain"/>
</dbReference>
<sequence>MGERSRRQRENTSWCPPTEGTVKINVDAAIYGDDGASLGVVIRNHTGGVIRVGVRLVRSKWNVVIAEAKAMVFGLQLASQCNSSSIINESDCLEVIKKMKERDLGCSQLGMILREVDKLASLFNNGLFSHVFRETNEAAHTMARIQPL</sequence>
<evidence type="ECO:0000313" key="2">
    <source>
        <dbReference type="Proteomes" id="UP000813463"/>
    </source>
</evidence>
<evidence type="ECO:0000259" key="1">
    <source>
        <dbReference type="Pfam" id="PF13456"/>
    </source>
</evidence>
<feature type="domain" description="RNase H type-1" evidence="1">
    <location>
        <begin position="25"/>
        <end position="144"/>
    </location>
</feature>
<dbReference type="RefSeq" id="XP_021852350.2">
    <property type="nucleotide sequence ID" value="XM_021996658.2"/>
</dbReference>
<dbReference type="GeneID" id="110791887"/>
<dbReference type="Proteomes" id="UP000813463">
    <property type="component" value="Chromosome 5"/>
</dbReference>
<dbReference type="InterPro" id="IPR036397">
    <property type="entry name" value="RNaseH_sf"/>
</dbReference>
<gene>
    <name evidence="3" type="primary">LOC110791887</name>
</gene>
<protein>
    <recommendedName>
        <fullName evidence="1">RNase H type-1 domain-containing protein</fullName>
    </recommendedName>
</protein>
<dbReference type="CDD" id="cd06222">
    <property type="entry name" value="RNase_H_like"/>
    <property type="match status" value="1"/>
</dbReference>
<dbReference type="InterPro" id="IPR044730">
    <property type="entry name" value="RNase_H-like_dom_plant"/>
</dbReference>
<dbReference type="GO" id="GO:0004523">
    <property type="term" value="F:RNA-DNA hybrid ribonuclease activity"/>
    <property type="evidence" value="ECO:0007669"/>
    <property type="project" value="InterPro"/>
</dbReference>
<dbReference type="SUPFAM" id="SSF53098">
    <property type="entry name" value="Ribonuclease H-like"/>
    <property type="match status" value="1"/>
</dbReference>
<organism evidence="2 3">
    <name type="scientific">Spinacia oleracea</name>
    <name type="common">Spinach</name>
    <dbReference type="NCBI Taxonomy" id="3562"/>
    <lineage>
        <taxon>Eukaryota</taxon>
        <taxon>Viridiplantae</taxon>
        <taxon>Streptophyta</taxon>
        <taxon>Embryophyta</taxon>
        <taxon>Tracheophyta</taxon>
        <taxon>Spermatophyta</taxon>
        <taxon>Magnoliopsida</taxon>
        <taxon>eudicotyledons</taxon>
        <taxon>Gunneridae</taxon>
        <taxon>Pentapetalae</taxon>
        <taxon>Caryophyllales</taxon>
        <taxon>Chenopodiaceae</taxon>
        <taxon>Chenopodioideae</taxon>
        <taxon>Anserineae</taxon>
        <taxon>Spinacia</taxon>
    </lineage>
</organism>
<dbReference type="PANTHER" id="PTHR47723">
    <property type="entry name" value="OS05G0353850 PROTEIN"/>
    <property type="match status" value="1"/>
</dbReference>
<keyword evidence="2" id="KW-1185">Reference proteome</keyword>
<dbReference type="InterPro" id="IPR053151">
    <property type="entry name" value="RNase_H-like"/>
</dbReference>
<name>A0A9R0IPS4_SPIOL</name>
<dbReference type="GO" id="GO:0003676">
    <property type="term" value="F:nucleic acid binding"/>
    <property type="evidence" value="ECO:0007669"/>
    <property type="project" value="InterPro"/>
</dbReference>
<proteinExistence type="predicted"/>
<dbReference type="Pfam" id="PF13456">
    <property type="entry name" value="RVT_3"/>
    <property type="match status" value="1"/>
</dbReference>
<dbReference type="Gene3D" id="3.30.420.10">
    <property type="entry name" value="Ribonuclease H-like superfamily/Ribonuclease H"/>
    <property type="match status" value="1"/>
</dbReference>
<dbReference type="AlphaFoldDB" id="A0A9R0IPS4"/>
<reference evidence="3" key="2">
    <citation type="submission" date="2025-08" db="UniProtKB">
        <authorList>
            <consortium name="RefSeq"/>
        </authorList>
    </citation>
    <scope>IDENTIFICATION</scope>
    <source>
        <tissue evidence="3">Leaf</tissue>
    </source>
</reference>
<evidence type="ECO:0000313" key="3">
    <source>
        <dbReference type="RefSeq" id="XP_021852350.2"/>
    </source>
</evidence>
<reference evidence="2" key="1">
    <citation type="journal article" date="2021" name="Nat. Commun.">
        <title>Genomic analyses provide insights into spinach domestication and the genetic basis of agronomic traits.</title>
        <authorList>
            <person name="Cai X."/>
            <person name="Sun X."/>
            <person name="Xu C."/>
            <person name="Sun H."/>
            <person name="Wang X."/>
            <person name="Ge C."/>
            <person name="Zhang Z."/>
            <person name="Wang Q."/>
            <person name="Fei Z."/>
            <person name="Jiao C."/>
            <person name="Wang Q."/>
        </authorList>
    </citation>
    <scope>NUCLEOTIDE SEQUENCE [LARGE SCALE GENOMIC DNA]</scope>
    <source>
        <strain evidence="2">cv. Varoflay</strain>
    </source>
</reference>